<dbReference type="SMART" id="SM00382">
    <property type="entry name" value="AAA"/>
    <property type="match status" value="1"/>
</dbReference>
<dbReference type="GO" id="GO:0016887">
    <property type="term" value="F:ATP hydrolysis activity"/>
    <property type="evidence" value="ECO:0007669"/>
    <property type="project" value="InterPro"/>
</dbReference>
<dbReference type="RefSeq" id="WP_248253810.1">
    <property type="nucleotide sequence ID" value="NZ_JAIWJX010000002.1"/>
</dbReference>
<evidence type="ECO:0000256" key="1">
    <source>
        <dbReference type="ARBA" id="ARBA00022448"/>
    </source>
</evidence>
<evidence type="ECO:0000259" key="4">
    <source>
        <dbReference type="PROSITE" id="PS50893"/>
    </source>
</evidence>
<evidence type="ECO:0000256" key="3">
    <source>
        <dbReference type="ARBA" id="ARBA00022840"/>
    </source>
</evidence>
<keyword evidence="1" id="KW-0813">Transport</keyword>
<dbReference type="InterPro" id="IPR003593">
    <property type="entry name" value="AAA+_ATPase"/>
</dbReference>
<dbReference type="PANTHER" id="PTHR43423">
    <property type="entry name" value="ABC TRANSPORTER I FAMILY MEMBER 17"/>
    <property type="match status" value="1"/>
</dbReference>
<dbReference type="InterPro" id="IPR027417">
    <property type="entry name" value="P-loop_NTPase"/>
</dbReference>
<organism evidence="5 6">
    <name type="scientific">Fictibacillus marinisediminis</name>
    <dbReference type="NCBI Taxonomy" id="2878389"/>
    <lineage>
        <taxon>Bacteria</taxon>
        <taxon>Bacillati</taxon>
        <taxon>Bacillota</taxon>
        <taxon>Bacilli</taxon>
        <taxon>Bacillales</taxon>
        <taxon>Fictibacillaceae</taxon>
        <taxon>Fictibacillus</taxon>
    </lineage>
</organism>
<keyword evidence="6" id="KW-1185">Reference proteome</keyword>
<keyword evidence="3 5" id="KW-0067">ATP-binding</keyword>
<dbReference type="EMBL" id="JAIWJX010000002">
    <property type="protein sequence ID" value="MCK6258532.1"/>
    <property type="molecule type" value="Genomic_DNA"/>
</dbReference>
<gene>
    <name evidence="5" type="ORF">LCY76_18320</name>
</gene>
<dbReference type="Gene3D" id="3.40.50.300">
    <property type="entry name" value="P-loop containing nucleotide triphosphate hydrolases"/>
    <property type="match status" value="1"/>
</dbReference>
<proteinExistence type="predicted"/>
<dbReference type="AlphaFoldDB" id="A0A9X1XCV4"/>
<feature type="domain" description="ABC transporter" evidence="4">
    <location>
        <begin position="2"/>
        <end position="214"/>
    </location>
</feature>
<dbReference type="SUPFAM" id="SSF52540">
    <property type="entry name" value="P-loop containing nucleoside triphosphate hydrolases"/>
    <property type="match status" value="1"/>
</dbReference>
<name>A0A9X1XCV4_9BACL</name>
<dbReference type="Pfam" id="PF00005">
    <property type="entry name" value="ABC_tran"/>
    <property type="match status" value="1"/>
</dbReference>
<dbReference type="InterPro" id="IPR017871">
    <property type="entry name" value="ABC_transporter-like_CS"/>
</dbReference>
<evidence type="ECO:0000313" key="6">
    <source>
        <dbReference type="Proteomes" id="UP001139011"/>
    </source>
</evidence>
<keyword evidence="2" id="KW-0547">Nucleotide-binding</keyword>
<reference evidence="5" key="1">
    <citation type="submission" date="2021-09" db="EMBL/GenBank/DDBJ databases">
        <title>Genome analysis of Fictibacillus sp. KIGAM418 isolated from marine sediment.</title>
        <authorList>
            <person name="Seo M.-J."/>
            <person name="Cho E.-S."/>
            <person name="Hwang C.Y."/>
        </authorList>
    </citation>
    <scope>NUCLEOTIDE SEQUENCE</scope>
    <source>
        <strain evidence="5">KIGAM418</strain>
    </source>
</reference>
<sequence>MFELKEIVYKDILAFQELSIEEGKVSIITGESGSGKTTLLKMLNHLISPDGGNVLYKGEDVAALNPVLHRRNVVMLQQMPAIFPGTVKDNLTAGLSFSEKPLPADAELEEALHTVYLKKSLETKAGDLSGGEKQRLALARVLLMDAEVYLLDEPSSALDDETADDVISSFLRKSKEKQKTVVMVTHSKRIAEHYADVNIQLENINQKNRGVEHEG</sequence>
<dbReference type="InterPro" id="IPR003439">
    <property type="entry name" value="ABC_transporter-like_ATP-bd"/>
</dbReference>
<evidence type="ECO:0000256" key="2">
    <source>
        <dbReference type="ARBA" id="ARBA00022741"/>
    </source>
</evidence>
<dbReference type="PROSITE" id="PS50893">
    <property type="entry name" value="ABC_TRANSPORTER_2"/>
    <property type="match status" value="1"/>
</dbReference>
<dbReference type="PROSITE" id="PS00211">
    <property type="entry name" value="ABC_TRANSPORTER_1"/>
    <property type="match status" value="1"/>
</dbReference>
<dbReference type="Proteomes" id="UP001139011">
    <property type="component" value="Unassembled WGS sequence"/>
</dbReference>
<protein>
    <submittedName>
        <fullName evidence="5">ABC transporter ATP-binding protein</fullName>
    </submittedName>
</protein>
<accession>A0A9X1XCV4</accession>
<dbReference type="GO" id="GO:0005524">
    <property type="term" value="F:ATP binding"/>
    <property type="evidence" value="ECO:0007669"/>
    <property type="project" value="UniProtKB-KW"/>
</dbReference>
<comment type="caution">
    <text evidence="5">The sequence shown here is derived from an EMBL/GenBank/DDBJ whole genome shotgun (WGS) entry which is preliminary data.</text>
</comment>
<dbReference type="PANTHER" id="PTHR43423:SF1">
    <property type="entry name" value="ABC TRANSPORTER I FAMILY MEMBER 17"/>
    <property type="match status" value="1"/>
</dbReference>
<evidence type="ECO:0000313" key="5">
    <source>
        <dbReference type="EMBL" id="MCK6258532.1"/>
    </source>
</evidence>